<dbReference type="EMBL" id="WVHK01000175">
    <property type="protein sequence ID" value="MXV22030.1"/>
    <property type="molecule type" value="Genomic_DNA"/>
</dbReference>
<dbReference type="GO" id="GO:0016757">
    <property type="term" value="F:glycosyltransferase activity"/>
    <property type="evidence" value="ECO:0007669"/>
    <property type="project" value="UniProtKB-KW"/>
</dbReference>
<dbReference type="Proteomes" id="UP000430519">
    <property type="component" value="Unassembled WGS sequence"/>
</dbReference>
<dbReference type="CDD" id="cd06223">
    <property type="entry name" value="PRTases_typeI"/>
    <property type="match status" value="1"/>
</dbReference>
<dbReference type="InterPro" id="IPR000836">
    <property type="entry name" value="PRTase_dom"/>
</dbReference>
<organism evidence="1 2">
    <name type="scientific">Deinococcus xianganensis</name>
    <dbReference type="NCBI Taxonomy" id="1507289"/>
    <lineage>
        <taxon>Bacteria</taxon>
        <taxon>Thermotogati</taxon>
        <taxon>Deinococcota</taxon>
        <taxon>Deinococci</taxon>
        <taxon>Deinococcales</taxon>
        <taxon>Deinococcaceae</taxon>
        <taxon>Deinococcus</taxon>
    </lineage>
</organism>
<dbReference type="Gene3D" id="3.40.50.2020">
    <property type="match status" value="1"/>
</dbReference>
<reference evidence="1 2" key="1">
    <citation type="submission" date="2019-11" db="EMBL/GenBank/DDBJ databases">
        <title>Genome sequence of Deinococcus xianganensis Y35, AI-2 producing algicidal bacterium, isolated from lake water.</title>
        <authorList>
            <person name="Li Y."/>
        </authorList>
    </citation>
    <scope>NUCLEOTIDE SEQUENCE [LARGE SCALE GENOMIC DNA]</scope>
    <source>
        <strain evidence="1 2">Y35</strain>
    </source>
</reference>
<protein>
    <submittedName>
        <fullName evidence="1">Orotate phosphoribosyltransferase</fullName>
    </submittedName>
</protein>
<keyword evidence="1" id="KW-0808">Transferase</keyword>
<feature type="non-terminal residue" evidence="1">
    <location>
        <position position="144"/>
    </location>
</feature>
<keyword evidence="1" id="KW-0328">Glycosyltransferase</keyword>
<keyword evidence="2" id="KW-1185">Reference proteome</keyword>
<name>A0A6I4YNN6_9DEIO</name>
<gene>
    <name evidence="1" type="ORF">GLX28_20630</name>
</gene>
<dbReference type="AlphaFoldDB" id="A0A6I4YNN6"/>
<proteinExistence type="predicted"/>
<comment type="caution">
    <text evidence="1">The sequence shown here is derived from an EMBL/GenBank/DDBJ whole genome shotgun (WGS) entry which is preliminary data.</text>
</comment>
<sequence length="144" mass="15736">MRQPRLLQEVAQWQAIQIRQAFPQATLLVGAPACGAVLATLVAAELDLPVAYVLTDAELQWHRMHVPPAGEQVVYIDDLIGTGAGAQAVIAYLGNQQHEVLGVSAWLSRVQLSVPMTTLIEPPFETYTVSTCPLCRSQILHLNR</sequence>
<accession>A0A6I4YNN6</accession>
<evidence type="ECO:0000313" key="2">
    <source>
        <dbReference type="Proteomes" id="UP000430519"/>
    </source>
</evidence>
<dbReference type="SUPFAM" id="SSF53271">
    <property type="entry name" value="PRTase-like"/>
    <property type="match status" value="1"/>
</dbReference>
<evidence type="ECO:0000313" key="1">
    <source>
        <dbReference type="EMBL" id="MXV22030.1"/>
    </source>
</evidence>
<dbReference type="InterPro" id="IPR029057">
    <property type="entry name" value="PRTase-like"/>
</dbReference>